<keyword evidence="1" id="KW-0812">Transmembrane</keyword>
<dbReference type="EMBL" id="FOYX01000001">
    <property type="protein sequence ID" value="SFR64020.1"/>
    <property type="molecule type" value="Genomic_DNA"/>
</dbReference>
<organism evidence="2 3">
    <name type="scientific">Maribacter stanieri</name>
    <dbReference type="NCBI Taxonomy" id="440514"/>
    <lineage>
        <taxon>Bacteria</taxon>
        <taxon>Pseudomonadati</taxon>
        <taxon>Bacteroidota</taxon>
        <taxon>Flavobacteriia</taxon>
        <taxon>Flavobacteriales</taxon>
        <taxon>Flavobacteriaceae</taxon>
        <taxon>Maribacter</taxon>
    </lineage>
</organism>
<keyword evidence="1" id="KW-1133">Transmembrane helix</keyword>
<keyword evidence="3" id="KW-1185">Reference proteome</keyword>
<protein>
    <submittedName>
        <fullName evidence="2">Uncharacterized protein</fullName>
    </submittedName>
</protein>
<feature type="transmembrane region" description="Helical" evidence="1">
    <location>
        <begin position="6"/>
        <end position="24"/>
    </location>
</feature>
<evidence type="ECO:0000313" key="3">
    <source>
        <dbReference type="Proteomes" id="UP000199462"/>
    </source>
</evidence>
<keyword evidence="1" id="KW-0472">Membrane</keyword>
<evidence type="ECO:0000313" key="2">
    <source>
        <dbReference type="EMBL" id="SFR64020.1"/>
    </source>
</evidence>
<name>A0A1I6ICC8_9FLAO</name>
<proteinExistence type="predicted"/>
<reference evidence="3" key="1">
    <citation type="submission" date="2016-10" db="EMBL/GenBank/DDBJ databases">
        <authorList>
            <person name="Varghese N."/>
            <person name="Submissions S."/>
        </authorList>
    </citation>
    <scope>NUCLEOTIDE SEQUENCE [LARGE SCALE GENOMIC DNA]</scope>
    <source>
        <strain evidence="3">DSM 19891</strain>
    </source>
</reference>
<evidence type="ECO:0000256" key="1">
    <source>
        <dbReference type="SAM" id="Phobius"/>
    </source>
</evidence>
<accession>A0A1I6ICC8</accession>
<dbReference type="Proteomes" id="UP000199462">
    <property type="component" value="Unassembled WGS sequence"/>
</dbReference>
<dbReference type="AlphaFoldDB" id="A0A1I6ICC8"/>
<sequence>MAIGCGIFLVLGIGALAVIFYLVFRPKYRDVSSEKPFLEIVNKKIVTKKPTLILKYPGIPIKGNYTFHLEDGNSFGMNSDLEVLAELPIGTEVTIDKAELHTGKVSGTTSAYLFGKVINIDTQETYAFQCTWGDYHVLYEDNPYWTFEQAFWQDEPLEGKYFIAVP</sequence>
<gene>
    <name evidence="2" type="ORF">SAMN04488010_1426</name>
</gene>